<evidence type="ECO:0000256" key="2">
    <source>
        <dbReference type="ARBA" id="ARBA00022737"/>
    </source>
</evidence>
<keyword evidence="1 3" id="KW-0853">WD repeat</keyword>
<dbReference type="EMBL" id="GL882879">
    <property type="protein sequence ID" value="EGF83333.1"/>
    <property type="molecule type" value="Genomic_DNA"/>
</dbReference>
<dbReference type="InterPro" id="IPR001680">
    <property type="entry name" value="WD40_rpt"/>
</dbReference>
<reference evidence="4 5" key="1">
    <citation type="submission" date="2009-12" db="EMBL/GenBank/DDBJ databases">
        <title>The draft genome of Batrachochytrium dendrobatidis.</title>
        <authorList>
            <consortium name="US DOE Joint Genome Institute (JGI-PGF)"/>
            <person name="Kuo A."/>
            <person name="Salamov A."/>
            <person name="Schmutz J."/>
            <person name="Lucas S."/>
            <person name="Pitluck S."/>
            <person name="Rosenblum E."/>
            <person name="Stajich J."/>
            <person name="Eisen M."/>
            <person name="Grigoriev I.V."/>
        </authorList>
    </citation>
    <scope>NUCLEOTIDE SEQUENCE [LARGE SCALE GENOMIC DNA]</scope>
    <source>
        <strain evidence="5">JAM81 / FGSC 10211</strain>
    </source>
</reference>
<dbReference type="SUPFAM" id="SSF50978">
    <property type="entry name" value="WD40 repeat-like"/>
    <property type="match status" value="1"/>
</dbReference>
<protein>
    <submittedName>
        <fullName evidence="4">Uncharacterized protein</fullName>
    </submittedName>
</protein>
<dbReference type="OMA" id="VILVWNW"/>
<dbReference type="AlphaFoldDB" id="F4NRG2"/>
<accession>F4NRG2</accession>
<dbReference type="PROSITE" id="PS50082">
    <property type="entry name" value="WD_REPEATS_2"/>
    <property type="match status" value="1"/>
</dbReference>
<keyword evidence="2" id="KW-0677">Repeat</keyword>
<dbReference type="Proteomes" id="UP000007241">
    <property type="component" value="Unassembled WGS sequence"/>
</dbReference>
<dbReference type="RefSeq" id="XP_006676064.1">
    <property type="nucleotide sequence ID" value="XM_006676001.1"/>
</dbReference>
<dbReference type="InParanoid" id="F4NRG2"/>
<gene>
    <name evidence="4" type="ORF">BATDEDRAFT_84881</name>
</gene>
<dbReference type="GeneID" id="18241879"/>
<evidence type="ECO:0000256" key="3">
    <source>
        <dbReference type="PROSITE-ProRule" id="PRU00221"/>
    </source>
</evidence>
<evidence type="ECO:0000313" key="5">
    <source>
        <dbReference type="Proteomes" id="UP000007241"/>
    </source>
</evidence>
<organism evidence="4 5">
    <name type="scientific">Batrachochytrium dendrobatidis (strain JAM81 / FGSC 10211)</name>
    <name type="common">Frog chytrid fungus</name>
    <dbReference type="NCBI Taxonomy" id="684364"/>
    <lineage>
        <taxon>Eukaryota</taxon>
        <taxon>Fungi</taxon>
        <taxon>Fungi incertae sedis</taxon>
        <taxon>Chytridiomycota</taxon>
        <taxon>Chytridiomycota incertae sedis</taxon>
        <taxon>Chytridiomycetes</taxon>
        <taxon>Rhizophydiales</taxon>
        <taxon>Rhizophydiales incertae sedis</taxon>
        <taxon>Batrachochytrium</taxon>
    </lineage>
</organism>
<proteinExistence type="predicted"/>
<keyword evidence="5" id="KW-1185">Reference proteome</keyword>
<dbReference type="Pfam" id="PF00400">
    <property type="entry name" value="WD40"/>
    <property type="match status" value="2"/>
</dbReference>
<dbReference type="STRING" id="684364.F4NRG2"/>
<evidence type="ECO:0000256" key="1">
    <source>
        <dbReference type="ARBA" id="ARBA00022574"/>
    </source>
</evidence>
<dbReference type="PANTHER" id="PTHR19848:SF8">
    <property type="entry name" value="F-BOX AND WD REPEAT DOMAIN CONTAINING 7"/>
    <property type="match status" value="1"/>
</dbReference>
<feature type="repeat" description="WD" evidence="3">
    <location>
        <begin position="74"/>
        <end position="115"/>
    </location>
</feature>
<dbReference type="PANTHER" id="PTHR19848">
    <property type="entry name" value="WD40 REPEAT PROTEIN"/>
    <property type="match status" value="1"/>
</dbReference>
<evidence type="ECO:0000313" key="4">
    <source>
        <dbReference type="EMBL" id="EGF83333.1"/>
    </source>
</evidence>
<sequence length="120" mass="13405">MAGILAICIGKMIHVWNCETYILKNSLGKAGGSLHKDSILSCCINLIGTKMATCGNDQRIIVWSLEQWKSIKLLEGHRGAVYQVEFSVDSEYIYSSSDDGRVVKWDWKSGKFLMLCTAII</sequence>
<dbReference type="SMART" id="SM00320">
    <property type="entry name" value="WD40"/>
    <property type="match status" value="2"/>
</dbReference>
<dbReference type="OrthoDB" id="2151944at2759"/>
<name>F4NRG2_BATDJ</name>
<dbReference type="HOGENOM" id="CLU_2049245_0_0_1"/>
<dbReference type="PROSITE" id="PS50294">
    <property type="entry name" value="WD_REPEATS_REGION"/>
    <property type="match status" value="1"/>
</dbReference>
<dbReference type="InterPro" id="IPR015943">
    <property type="entry name" value="WD40/YVTN_repeat-like_dom_sf"/>
</dbReference>
<dbReference type="Gene3D" id="2.130.10.10">
    <property type="entry name" value="YVTN repeat-like/Quinoprotein amine dehydrogenase"/>
    <property type="match status" value="1"/>
</dbReference>
<dbReference type="InterPro" id="IPR036322">
    <property type="entry name" value="WD40_repeat_dom_sf"/>
</dbReference>